<reference evidence="3 4" key="1">
    <citation type="submission" date="2020-07" db="EMBL/GenBank/DDBJ databases">
        <title>Screening of a cold-adapted Planococcus bacterium producing protease in traditional shrimp paste and protease identification by genome sequencing.</title>
        <authorList>
            <person name="Gao R."/>
            <person name="Leng W."/>
            <person name="Chu Q."/>
            <person name="Wu X."/>
            <person name="Liu H."/>
            <person name="Li X."/>
        </authorList>
    </citation>
    <scope>NUCLEOTIDE SEQUENCE [LARGE SCALE GENOMIC DNA]</scope>
    <source>
        <strain evidence="3 4">XJ11</strain>
    </source>
</reference>
<dbReference type="KEGG" id="pdec:H1Q58_08275"/>
<gene>
    <name evidence="3" type="ORF">H1Q58_08275</name>
</gene>
<keyword evidence="4" id="KW-1185">Reference proteome</keyword>
<organism evidence="3 4">
    <name type="scientific">Planococcus maritimus</name>
    <dbReference type="NCBI Taxonomy" id="192421"/>
    <lineage>
        <taxon>Bacteria</taxon>
        <taxon>Bacillati</taxon>
        <taxon>Bacillota</taxon>
        <taxon>Bacilli</taxon>
        <taxon>Bacillales</taxon>
        <taxon>Caryophanaceae</taxon>
        <taxon>Planococcus</taxon>
    </lineage>
</organism>
<dbReference type="InterPro" id="IPR058780">
    <property type="entry name" value="YhfM-like_dom"/>
</dbReference>
<dbReference type="Proteomes" id="UP000514716">
    <property type="component" value="Chromosome"/>
</dbReference>
<evidence type="ECO:0000313" key="3">
    <source>
        <dbReference type="EMBL" id="QMT15989.1"/>
    </source>
</evidence>
<dbReference type="EMBL" id="CP059540">
    <property type="protein sequence ID" value="QMT15989.1"/>
    <property type="molecule type" value="Genomic_DNA"/>
</dbReference>
<accession>A0A7D7MAA3</accession>
<feature type="chain" id="PRO_5039519172" description="YhfM-like domain-containing protein" evidence="1">
    <location>
        <begin position="21"/>
        <end position="130"/>
    </location>
</feature>
<keyword evidence="1" id="KW-0732">Signal</keyword>
<feature type="signal peptide" evidence="1">
    <location>
        <begin position="1"/>
        <end position="20"/>
    </location>
</feature>
<sequence>MRLMKCAPVLLLLFCTACSSTVIEDAETVRLDYWEREESTGMYREEYIDETNGLGIFEDAVNSAEKLKNQNVIATKPLLSLEFMTEPEERRSYHLWVTNRGEGYLQSLAPQKNHTYQLKPDSTEKLTEFF</sequence>
<dbReference type="RefSeq" id="WP_182091156.1">
    <property type="nucleotide sequence ID" value="NZ_CP059540.1"/>
</dbReference>
<evidence type="ECO:0000313" key="4">
    <source>
        <dbReference type="Proteomes" id="UP000514716"/>
    </source>
</evidence>
<proteinExistence type="predicted"/>
<evidence type="ECO:0000259" key="2">
    <source>
        <dbReference type="Pfam" id="PF26353"/>
    </source>
</evidence>
<dbReference type="AlphaFoldDB" id="A0A7D7MAA3"/>
<name>A0A7D7MAA3_PLAMR</name>
<dbReference type="Pfam" id="PF26353">
    <property type="entry name" value="YhfM"/>
    <property type="match status" value="1"/>
</dbReference>
<evidence type="ECO:0000256" key="1">
    <source>
        <dbReference type="SAM" id="SignalP"/>
    </source>
</evidence>
<feature type="domain" description="YhfM-like" evidence="2">
    <location>
        <begin position="47"/>
        <end position="130"/>
    </location>
</feature>
<protein>
    <recommendedName>
        <fullName evidence="2">YhfM-like domain-containing protein</fullName>
    </recommendedName>
</protein>